<feature type="signal peptide" evidence="1">
    <location>
        <begin position="1"/>
        <end position="21"/>
    </location>
</feature>
<comment type="caution">
    <text evidence="2">The sequence shown here is derived from an EMBL/GenBank/DDBJ whole genome shotgun (WGS) entry which is preliminary data.</text>
</comment>
<dbReference type="AlphaFoldDB" id="A0A6A4RBE8"/>
<reference evidence="2 3" key="1">
    <citation type="submission" date="2019-12" db="EMBL/GenBank/DDBJ databases">
        <authorList>
            <person name="Zhang Y.-J."/>
        </authorList>
    </citation>
    <scope>NUCLEOTIDE SEQUENCE [LARGE SCALE GENOMIC DNA]</scope>
    <source>
        <strain evidence="2 3">H18S-6</strain>
    </source>
</reference>
<dbReference type="SUPFAM" id="SSF52096">
    <property type="entry name" value="ClpP/crotonase"/>
    <property type="match status" value="1"/>
</dbReference>
<accession>A0A6A4RBE8</accession>
<dbReference type="EMBL" id="WSFO01000016">
    <property type="protein sequence ID" value="KAE9626408.1"/>
    <property type="molecule type" value="Genomic_DNA"/>
</dbReference>
<gene>
    <name evidence="2" type="ORF">GP644_21160</name>
</gene>
<feature type="chain" id="PRO_5025672053" description="SH3 domain-containing protein" evidence="1">
    <location>
        <begin position="22"/>
        <end position="488"/>
    </location>
</feature>
<evidence type="ECO:0000313" key="3">
    <source>
        <dbReference type="Proteomes" id="UP000441586"/>
    </source>
</evidence>
<evidence type="ECO:0000256" key="1">
    <source>
        <dbReference type="SAM" id="SignalP"/>
    </source>
</evidence>
<organism evidence="2 3">
    <name type="scientific">Parasedimentitalea maritima</name>
    <dbReference type="NCBI Taxonomy" id="2578117"/>
    <lineage>
        <taxon>Bacteria</taxon>
        <taxon>Pseudomonadati</taxon>
        <taxon>Pseudomonadota</taxon>
        <taxon>Alphaproteobacteria</taxon>
        <taxon>Rhodobacterales</taxon>
        <taxon>Paracoccaceae</taxon>
        <taxon>Parasedimentitalea</taxon>
    </lineage>
</organism>
<evidence type="ECO:0008006" key="4">
    <source>
        <dbReference type="Google" id="ProtNLM"/>
    </source>
</evidence>
<dbReference type="InterPro" id="IPR029045">
    <property type="entry name" value="ClpP/crotonase-like_dom_sf"/>
</dbReference>
<dbReference type="RefSeq" id="WP_158981480.1">
    <property type="nucleotide sequence ID" value="NZ_WSFO01000016.1"/>
</dbReference>
<keyword evidence="1" id="KW-0732">Signal</keyword>
<protein>
    <recommendedName>
        <fullName evidence="4">SH3 domain-containing protein</fullName>
    </recommendedName>
</protein>
<dbReference type="Gene3D" id="2.30.30.40">
    <property type="entry name" value="SH3 Domains"/>
    <property type="match status" value="1"/>
</dbReference>
<sequence length="488" mass="52744">MRTAVLVTFVFSSFMSTPAFAADISSGGSEGCQLRMEGQIVAGDATSIEAQLRHLESTTGTSTDAVLCVSGSGGSLTEALTIGTLLYDRGIRTRIEADQSCLSTCAVVFMMGTRFFEEGVGDGHNASRRMHVTSRLGFQKPEFKVEADGVFDAAAVETSIDEAVQTILAFLKLANLGSNPNVMVPSDLIENMFEHQGHDFYYIETTGQTSRWDIGLDGFEPPRSMGPRAAHTACSNLGIWQKRYEADAGIYNDGDALMVDQSTEGVVFKVNGAFQSDAAHECLVQLKSYPSGGVELNACGNLGRENLLIANKGCGNGIEELIYHSPDQLEYSYDFDARALLPPATLLSRANAEAREIEARAQDFLASQAPSQNNGPQHRSCGALDGLVQVTNVKNFVNMRSGTNFNASVVAEVALGAKLRPADGVIYRTSDEQRAGDRCGHLCSSAQKNTLADTEVDELEQCFQSNYFWYKLHTSQGQTGFVSAKYLE</sequence>
<proteinExistence type="predicted"/>
<name>A0A6A4RBE8_9RHOB</name>
<dbReference type="Proteomes" id="UP000441586">
    <property type="component" value="Unassembled WGS sequence"/>
</dbReference>
<evidence type="ECO:0000313" key="2">
    <source>
        <dbReference type="EMBL" id="KAE9626408.1"/>
    </source>
</evidence>